<feature type="domain" description="EF-hand" evidence="4">
    <location>
        <begin position="167"/>
        <end position="202"/>
    </location>
</feature>
<feature type="compositionally biased region" description="Polar residues" evidence="3">
    <location>
        <begin position="21"/>
        <end position="34"/>
    </location>
</feature>
<gene>
    <name evidence="5" type="ORF">N7450_003041</name>
</gene>
<dbReference type="InterPro" id="IPR018247">
    <property type="entry name" value="EF_Hand_1_Ca_BS"/>
</dbReference>
<proteinExistence type="predicted"/>
<evidence type="ECO:0000313" key="5">
    <source>
        <dbReference type="EMBL" id="KAJ5596583.1"/>
    </source>
</evidence>
<feature type="region of interest" description="Disordered" evidence="3">
    <location>
        <begin position="1"/>
        <end position="76"/>
    </location>
</feature>
<keyword evidence="6" id="KW-1185">Reference proteome</keyword>
<organism evidence="5 6">
    <name type="scientific">Penicillium hetheringtonii</name>
    <dbReference type="NCBI Taxonomy" id="911720"/>
    <lineage>
        <taxon>Eukaryota</taxon>
        <taxon>Fungi</taxon>
        <taxon>Dikarya</taxon>
        <taxon>Ascomycota</taxon>
        <taxon>Pezizomycotina</taxon>
        <taxon>Eurotiomycetes</taxon>
        <taxon>Eurotiomycetidae</taxon>
        <taxon>Eurotiales</taxon>
        <taxon>Aspergillaceae</taxon>
        <taxon>Penicillium</taxon>
    </lineage>
</organism>
<dbReference type="SMART" id="SM00054">
    <property type="entry name" value="EFh"/>
    <property type="match status" value="2"/>
</dbReference>
<dbReference type="PROSITE" id="PS00018">
    <property type="entry name" value="EF_HAND_1"/>
    <property type="match status" value="1"/>
</dbReference>
<dbReference type="PROSITE" id="PS50222">
    <property type="entry name" value="EF_HAND_2"/>
    <property type="match status" value="2"/>
</dbReference>
<dbReference type="InterPro" id="IPR050145">
    <property type="entry name" value="Centrin_CML-like"/>
</dbReference>
<dbReference type="SUPFAM" id="SSF47473">
    <property type="entry name" value="EF-hand"/>
    <property type="match status" value="1"/>
</dbReference>
<keyword evidence="5" id="KW-0132">Cell division</keyword>
<keyword evidence="5" id="KW-0131">Cell cycle</keyword>
<dbReference type="AlphaFoldDB" id="A0AAD6DX62"/>
<keyword evidence="2" id="KW-0106">Calcium</keyword>
<feature type="domain" description="EF-hand" evidence="4">
    <location>
        <begin position="84"/>
        <end position="119"/>
    </location>
</feature>
<evidence type="ECO:0000256" key="2">
    <source>
        <dbReference type="ARBA" id="ARBA00022837"/>
    </source>
</evidence>
<reference evidence="5 6" key="1">
    <citation type="journal article" date="2023" name="IMA Fungus">
        <title>Comparative genomic study of the Penicillium genus elucidates a diverse pangenome and 15 lateral gene transfer events.</title>
        <authorList>
            <person name="Petersen C."/>
            <person name="Sorensen T."/>
            <person name="Nielsen M.R."/>
            <person name="Sondergaard T.E."/>
            <person name="Sorensen J.L."/>
            <person name="Fitzpatrick D.A."/>
            <person name="Frisvad J.C."/>
            <person name="Nielsen K.L."/>
        </authorList>
    </citation>
    <scope>NUCLEOTIDE SEQUENCE [LARGE SCALE GENOMIC DNA]</scope>
    <source>
        <strain evidence="5 6">IBT 29057</strain>
    </source>
</reference>
<comment type="caution">
    <text evidence="5">The sequence shown here is derived from an EMBL/GenBank/DDBJ whole genome shotgun (WGS) entry which is preliminary data.</text>
</comment>
<evidence type="ECO:0000259" key="4">
    <source>
        <dbReference type="PROSITE" id="PS50222"/>
    </source>
</evidence>
<sequence length="235" mass="26055">MASGQPFASRSYAGSKLPDRSANTNAMPFSASSFSRHRPMGATAPVDYAVEGQKEAQQSVGPATAAQSHGPAQDANPLNRLTEEQREEINEAFTLFDLDRDRHLDYHELRVAFRALGFTLSKQELISLLTTYGVPRNTGANPQHPSNLLMPLSSFQAVTALKILERDPRDEILRAFELFDEGQKGFIDLDDLRRVARELGETGLEEEELRAMIEEFDLEGAGGVTREAFVGICWQ</sequence>
<evidence type="ECO:0000313" key="6">
    <source>
        <dbReference type="Proteomes" id="UP001216150"/>
    </source>
</evidence>
<feature type="compositionally biased region" description="Polar residues" evidence="3">
    <location>
        <begin position="55"/>
        <end position="67"/>
    </location>
</feature>
<dbReference type="Gene3D" id="1.10.238.10">
    <property type="entry name" value="EF-hand"/>
    <property type="match status" value="2"/>
</dbReference>
<dbReference type="Proteomes" id="UP001216150">
    <property type="component" value="Unassembled WGS sequence"/>
</dbReference>
<evidence type="ECO:0000256" key="3">
    <source>
        <dbReference type="SAM" id="MobiDB-lite"/>
    </source>
</evidence>
<evidence type="ECO:0000256" key="1">
    <source>
        <dbReference type="ARBA" id="ARBA00022737"/>
    </source>
</evidence>
<dbReference type="PANTHER" id="PTHR23050">
    <property type="entry name" value="CALCIUM BINDING PROTEIN"/>
    <property type="match status" value="1"/>
</dbReference>
<dbReference type="FunFam" id="1.10.238.10:FF:000172">
    <property type="entry name" value="Cell division control protein"/>
    <property type="match status" value="1"/>
</dbReference>
<keyword evidence="1" id="KW-0677">Repeat</keyword>
<dbReference type="InterPro" id="IPR002048">
    <property type="entry name" value="EF_hand_dom"/>
</dbReference>
<dbReference type="GO" id="GO:0051301">
    <property type="term" value="P:cell division"/>
    <property type="evidence" value="ECO:0007669"/>
    <property type="project" value="UniProtKB-KW"/>
</dbReference>
<accession>A0AAD6DX62</accession>
<dbReference type="Pfam" id="PF13405">
    <property type="entry name" value="EF-hand_6"/>
    <property type="match status" value="1"/>
</dbReference>
<name>A0AAD6DX62_9EURO</name>
<dbReference type="GO" id="GO:0005509">
    <property type="term" value="F:calcium ion binding"/>
    <property type="evidence" value="ECO:0007669"/>
    <property type="project" value="InterPro"/>
</dbReference>
<dbReference type="EMBL" id="JAQJAC010000002">
    <property type="protein sequence ID" value="KAJ5596583.1"/>
    <property type="molecule type" value="Genomic_DNA"/>
</dbReference>
<dbReference type="Pfam" id="PF13499">
    <property type="entry name" value="EF-hand_7"/>
    <property type="match status" value="1"/>
</dbReference>
<dbReference type="InterPro" id="IPR011992">
    <property type="entry name" value="EF-hand-dom_pair"/>
</dbReference>
<protein>
    <submittedName>
        <fullName evidence="5">Cell division control protein Cdc31</fullName>
    </submittedName>
</protein>